<dbReference type="PROSITE" id="PS50104">
    <property type="entry name" value="TIR"/>
    <property type="match status" value="1"/>
</dbReference>
<keyword evidence="2" id="KW-0433">Leucine-rich repeat</keyword>
<dbReference type="EMBL" id="JACVVK020000069">
    <property type="protein sequence ID" value="KAK7496127.1"/>
    <property type="molecule type" value="Genomic_DNA"/>
</dbReference>
<dbReference type="Pfam" id="PF13676">
    <property type="entry name" value="TIR_2"/>
    <property type="match status" value="1"/>
</dbReference>
<keyword evidence="3" id="KW-0677">Repeat</keyword>
<gene>
    <name evidence="5" type="ORF">BaRGS_00012537</name>
</gene>
<dbReference type="InterPro" id="IPR032675">
    <property type="entry name" value="LRR_dom_sf"/>
</dbReference>
<proteinExistence type="inferred from homology"/>
<evidence type="ECO:0000313" key="5">
    <source>
        <dbReference type="EMBL" id="KAK7496127.1"/>
    </source>
</evidence>
<protein>
    <recommendedName>
        <fullName evidence="4">TIR domain-containing protein</fullName>
    </recommendedName>
</protein>
<feature type="domain" description="TIR" evidence="4">
    <location>
        <begin position="172"/>
        <end position="323"/>
    </location>
</feature>
<evidence type="ECO:0000259" key="4">
    <source>
        <dbReference type="PROSITE" id="PS50104"/>
    </source>
</evidence>
<dbReference type="Pfam" id="PF00560">
    <property type="entry name" value="LRR_1"/>
    <property type="match status" value="2"/>
</dbReference>
<dbReference type="PROSITE" id="PS51450">
    <property type="entry name" value="LRR"/>
    <property type="match status" value="1"/>
</dbReference>
<accession>A0ABD0L9G2</accession>
<dbReference type="Gene3D" id="3.40.50.10140">
    <property type="entry name" value="Toll/interleukin-1 receptor homology (TIR) domain"/>
    <property type="match status" value="1"/>
</dbReference>
<dbReference type="SMART" id="SM00369">
    <property type="entry name" value="LRR_TYP"/>
    <property type="match status" value="3"/>
</dbReference>
<dbReference type="PANTHER" id="PTHR24366">
    <property type="entry name" value="IG(IMMUNOGLOBULIN) AND LRR(LEUCINE RICH REPEAT) DOMAINS"/>
    <property type="match status" value="1"/>
</dbReference>
<keyword evidence="6" id="KW-1185">Reference proteome</keyword>
<dbReference type="Proteomes" id="UP001519460">
    <property type="component" value="Unassembled WGS sequence"/>
</dbReference>
<organism evidence="5 6">
    <name type="scientific">Batillaria attramentaria</name>
    <dbReference type="NCBI Taxonomy" id="370345"/>
    <lineage>
        <taxon>Eukaryota</taxon>
        <taxon>Metazoa</taxon>
        <taxon>Spiralia</taxon>
        <taxon>Lophotrochozoa</taxon>
        <taxon>Mollusca</taxon>
        <taxon>Gastropoda</taxon>
        <taxon>Caenogastropoda</taxon>
        <taxon>Sorbeoconcha</taxon>
        <taxon>Cerithioidea</taxon>
        <taxon>Batillariidae</taxon>
        <taxon>Batillaria</taxon>
    </lineage>
</organism>
<evidence type="ECO:0000256" key="3">
    <source>
        <dbReference type="ARBA" id="ARBA00022737"/>
    </source>
</evidence>
<dbReference type="SUPFAM" id="SSF52200">
    <property type="entry name" value="Toll/Interleukin receptor TIR domain"/>
    <property type="match status" value="1"/>
</dbReference>
<dbReference type="SUPFAM" id="SSF52058">
    <property type="entry name" value="L domain-like"/>
    <property type="match status" value="1"/>
</dbReference>
<dbReference type="AlphaFoldDB" id="A0ABD0L9G2"/>
<evidence type="ECO:0000256" key="2">
    <source>
        <dbReference type="ARBA" id="ARBA00022614"/>
    </source>
</evidence>
<reference evidence="5 6" key="1">
    <citation type="journal article" date="2023" name="Sci. Data">
        <title>Genome assembly of the Korean intertidal mud-creeper Batillaria attramentaria.</title>
        <authorList>
            <person name="Patra A.K."/>
            <person name="Ho P.T."/>
            <person name="Jun S."/>
            <person name="Lee S.J."/>
            <person name="Kim Y."/>
            <person name="Won Y.J."/>
        </authorList>
    </citation>
    <scope>NUCLEOTIDE SEQUENCE [LARGE SCALE GENOMIC DNA]</scope>
    <source>
        <strain evidence="5">Wonlab-2016</strain>
    </source>
</reference>
<dbReference type="InterPro" id="IPR003591">
    <property type="entry name" value="Leu-rich_rpt_typical-subtyp"/>
</dbReference>
<dbReference type="PANTHER" id="PTHR24366:SF96">
    <property type="entry name" value="LEUCINE RICH REPEAT CONTAINING 53"/>
    <property type="match status" value="1"/>
</dbReference>
<dbReference type="InterPro" id="IPR001611">
    <property type="entry name" value="Leu-rich_rpt"/>
</dbReference>
<sequence>MLFQVKTPYRYADMRLDQRFIMENGTRVLRTLGLLEHLDLSDNDLYRLPPDLLRAQPRLRTLSLTGNRFQEVPTDLSLQTHLSVLDLSNNMLPTLLPHERRLLDTLAKYHTLQLRLRKNQLSCTCSGLDFVRWLALTLLGLVLTLVISRNWTYVRYAWRVLRHLQLPKRLDFRKDVLLGHADADLELAMRVRDCLRDDHGVRVLLPYEEILPGDIWTEKILQLVDDGWKILLLVTRELLQDRWAGFLVNHAQRSISDIMPDRVIVVFMEQPANLAQGPLDYPTRVSMERLLRMVPERNVFHVHRDISPNHPAWDRLIQLIKQQ</sequence>
<evidence type="ECO:0000313" key="6">
    <source>
        <dbReference type="Proteomes" id="UP001519460"/>
    </source>
</evidence>
<evidence type="ECO:0000256" key="1">
    <source>
        <dbReference type="ARBA" id="ARBA00009634"/>
    </source>
</evidence>
<comment type="similarity">
    <text evidence="1">Belongs to the Toll-like receptor family.</text>
</comment>
<dbReference type="InterPro" id="IPR035897">
    <property type="entry name" value="Toll_tir_struct_dom_sf"/>
</dbReference>
<comment type="caution">
    <text evidence="5">The sequence shown here is derived from an EMBL/GenBank/DDBJ whole genome shotgun (WGS) entry which is preliminary data.</text>
</comment>
<dbReference type="InterPro" id="IPR000157">
    <property type="entry name" value="TIR_dom"/>
</dbReference>
<name>A0ABD0L9G2_9CAEN</name>
<dbReference type="Gene3D" id="3.80.10.10">
    <property type="entry name" value="Ribonuclease Inhibitor"/>
    <property type="match status" value="1"/>
</dbReference>